<reference evidence="1" key="1">
    <citation type="journal article" date="2021" name="Proc. Natl. Acad. Sci. U.S.A.">
        <title>A Catalog of Tens of Thousands of Viruses from Human Metagenomes Reveals Hidden Associations with Chronic Diseases.</title>
        <authorList>
            <person name="Tisza M.J."/>
            <person name="Buck C.B."/>
        </authorList>
    </citation>
    <scope>NUCLEOTIDE SEQUENCE</scope>
    <source>
        <strain evidence="1">CtDXu9</strain>
    </source>
</reference>
<organism evidence="1">
    <name type="scientific">Siphoviridae sp. ctDXu9</name>
    <dbReference type="NCBI Taxonomy" id="2825387"/>
    <lineage>
        <taxon>Viruses</taxon>
        <taxon>Duplodnaviria</taxon>
        <taxon>Heunggongvirae</taxon>
        <taxon>Uroviricota</taxon>
        <taxon>Caudoviricetes</taxon>
    </lineage>
</organism>
<sequence>MGFTLDDIVIDRVQYGFAEDLNGNPLYTLTQLQDATINISAESTDATDNQGNLIKRFWKAKTGEFTANNAMINLNVIGAASGEGKKIASQENKIVMPKIITVKKGKQAALKDIVEGSVKVNAFSANGSMGTAYKKDTAASADKYALTEDGEFTPPTAEGVDTYIVKYDRNVGAGVSITNRADKFPQTVKLTLKALAVDPCHSDVLKGLYIVLPSFQVSPEVEISLTTDGQLAYSGSLQVDYCSADKALYHIYWADEDEE</sequence>
<dbReference type="EMBL" id="BK016244">
    <property type="protein sequence ID" value="DAG04480.1"/>
    <property type="molecule type" value="Genomic_DNA"/>
</dbReference>
<proteinExistence type="predicted"/>
<name>A0A8S5VCS3_9CAUD</name>
<evidence type="ECO:0000313" key="1">
    <source>
        <dbReference type="EMBL" id="DAG04480.1"/>
    </source>
</evidence>
<accession>A0A8S5VCS3</accession>
<protein>
    <submittedName>
        <fullName evidence="1">Putative structural protein</fullName>
    </submittedName>
</protein>